<organism evidence="1 2">
    <name type="scientific">Vibrio europaeus</name>
    <dbReference type="NCBI Taxonomy" id="300876"/>
    <lineage>
        <taxon>Bacteria</taxon>
        <taxon>Pseudomonadati</taxon>
        <taxon>Pseudomonadota</taxon>
        <taxon>Gammaproteobacteria</taxon>
        <taxon>Vibrionales</taxon>
        <taxon>Vibrionaceae</taxon>
        <taxon>Vibrio</taxon>
        <taxon>Vibrio oreintalis group</taxon>
    </lineage>
</organism>
<protein>
    <submittedName>
        <fullName evidence="1">Uncharacterized protein</fullName>
    </submittedName>
</protein>
<dbReference type="RefSeq" id="WP_272236600.1">
    <property type="nucleotide sequence ID" value="NZ_JAPFIQ010000013.1"/>
</dbReference>
<proteinExistence type="predicted"/>
<gene>
    <name evidence="1" type="ORF">OPW20_01030</name>
</gene>
<accession>A0ABT5GMY1</accession>
<name>A0ABT5GMY1_9VIBR</name>
<reference evidence="1" key="1">
    <citation type="submission" date="2022-11" db="EMBL/GenBank/DDBJ databases">
        <title>Role of the vibriolysin VemA secreted by the emergent pathogen Vibrio europaeus in the colonization of Manila clam mucus.</title>
        <authorList>
            <person name="Martinez C."/>
            <person name="Rodriguez S."/>
            <person name="Vences A."/>
            <person name="Barja J.L."/>
            <person name="Toranzo A.E."/>
            <person name="Dubert J."/>
        </authorList>
    </citation>
    <scope>NUCLEOTIDE SEQUENCE</scope>
    <source>
        <strain evidence="1">3454</strain>
    </source>
</reference>
<comment type="caution">
    <text evidence="1">The sequence shown here is derived from an EMBL/GenBank/DDBJ whole genome shotgun (WGS) entry which is preliminary data.</text>
</comment>
<evidence type="ECO:0000313" key="1">
    <source>
        <dbReference type="EMBL" id="MDC5738623.1"/>
    </source>
</evidence>
<evidence type="ECO:0000313" key="2">
    <source>
        <dbReference type="Proteomes" id="UP001150001"/>
    </source>
</evidence>
<dbReference type="EMBL" id="JAPFIT010000005">
    <property type="protein sequence ID" value="MDC5738623.1"/>
    <property type="molecule type" value="Genomic_DNA"/>
</dbReference>
<keyword evidence="2" id="KW-1185">Reference proteome</keyword>
<dbReference type="Proteomes" id="UP001150001">
    <property type="component" value="Unassembled WGS sequence"/>
</dbReference>
<sequence>MNKEIIGKAQLLIFSLEPGMVMDEETSEVAVKTLEELINIARKEKGENVIKMCS</sequence>